<dbReference type="AlphaFoldDB" id="A0AAU7B0W9"/>
<protein>
    <submittedName>
        <fullName evidence="2">NAD(P)H-dependent FMN reductase</fullName>
        <ecNumber evidence="2">1.-.-.-</ecNumber>
    </submittedName>
</protein>
<dbReference type="GO" id="GO:0005829">
    <property type="term" value="C:cytosol"/>
    <property type="evidence" value="ECO:0007669"/>
    <property type="project" value="TreeGrafter"/>
</dbReference>
<dbReference type="Gene3D" id="3.40.50.360">
    <property type="match status" value="1"/>
</dbReference>
<keyword evidence="2" id="KW-0560">Oxidoreductase</keyword>
<feature type="domain" description="NADPH-dependent FMN reductase-like" evidence="1">
    <location>
        <begin position="1"/>
        <end position="145"/>
    </location>
</feature>
<evidence type="ECO:0000259" key="1">
    <source>
        <dbReference type="Pfam" id="PF03358"/>
    </source>
</evidence>
<name>A0AAU7B0W9_9ACTN</name>
<organism evidence="2">
    <name type="scientific">Paraconexibacter sp. AEG42_29</name>
    <dbReference type="NCBI Taxonomy" id="2997339"/>
    <lineage>
        <taxon>Bacteria</taxon>
        <taxon>Bacillati</taxon>
        <taxon>Actinomycetota</taxon>
        <taxon>Thermoleophilia</taxon>
        <taxon>Solirubrobacterales</taxon>
        <taxon>Paraconexibacteraceae</taxon>
        <taxon>Paraconexibacter</taxon>
    </lineage>
</organism>
<dbReference type="SUPFAM" id="SSF52218">
    <property type="entry name" value="Flavoproteins"/>
    <property type="match status" value="1"/>
</dbReference>
<dbReference type="InterPro" id="IPR050712">
    <property type="entry name" value="NAD(P)H-dep_reductase"/>
</dbReference>
<reference evidence="2" key="1">
    <citation type="submission" date="2022-12" db="EMBL/GenBank/DDBJ databases">
        <title>Paraconexibacter alkalitolerans sp. nov. and Baekduia alba sp. nov., isolated from soil and emended description of the genera Paraconexibacter (Chun et al., 2020) and Baekduia (An et al., 2020).</title>
        <authorList>
            <person name="Vieira S."/>
            <person name="Huber K.J."/>
            <person name="Geppert A."/>
            <person name="Wolf J."/>
            <person name="Neumann-Schaal M."/>
            <person name="Muesken M."/>
            <person name="Overmann J."/>
        </authorList>
    </citation>
    <scope>NUCLEOTIDE SEQUENCE</scope>
    <source>
        <strain evidence="2">AEG42_29</strain>
    </source>
</reference>
<dbReference type="PANTHER" id="PTHR30543">
    <property type="entry name" value="CHROMATE REDUCTASE"/>
    <property type="match status" value="1"/>
</dbReference>
<sequence>MRILAISGSLRRDSHNTALLRAAAEMLPAGVELTIHDGLRDIPPYDDDTLATPDASVVRLREEIAAADGVLISTPEYNSSIPGQLKNALDWMSRPLADTPLRGKPAAVIGASTGMFGAVWAQAETRKVLKAIGARVADTELPVPSADEQFDAAGKLTDAELEAQLVTVIEELADAVRAREAARAA</sequence>
<dbReference type="Pfam" id="PF03358">
    <property type="entry name" value="FMN_red"/>
    <property type="match status" value="1"/>
</dbReference>
<dbReference type="PANTHER" id="PTHR30543:SF21">
    <property type="entry name" value="NAD(P)H-DEPENDENT FMN REDUCTASE LOT6"/>
    <property type="match status" value="1"/>
</dbReference>
<dbReference type="RefSeq" id="WP_354698737.1">
    <property type="nucleotide sequence ID" value="NZ_CP114014.1"/>
</dbReference>
<dbReference type="GO" id="GO:0016491">
    <property type="term" value="F:oxidoreductase activity"/>
    <property type="evidence" value="ECO:0007669"/>
    <property type="project" value="UniProtKB-KW"/>
</dbReference>
<dbReference type="InterPro" id="IPR029039">
    <property type="entry name" value="Flavoprotein-like_sf"/>
</dbReference>
<dbReference type="EC" id="1.-.-.-" evidence="2"/>
<dbReference type="GO" id="GO:0010181">
    <property type="term" value="F:FMN binding"/>
    <property type="evidence" value="ECO:0007669"/>
    <property type="project" value="TreeGrafter"/>
</dbReference>
<dbReference type="KEGG" id="parq:DSM112329_04430"/>
<dbReference type="EMBL" id="CP114014">
    <property type="protein sequence ID" value="XAY07545.1"/>
    <property type="molecule type" value="Genomic_DNA"/>
</dbReference>
<proteinExistence type="predicted"/>
<accession>A0AAU7B0W9</accession>
<gene>
    <name evidence="2" type="ORF">DSM112329_04430</name>
</gene>
<dbReference type="InterPro" id="IPR005025">
    <property type="entry name" value="FMN_Rdtase-like_dom"/>
</dbReference>
<evidence type="ECO:0000313" key="2">
    <source>
        <dbReference type="EMBL" id="XAY07545.1"/>
    </source>
</evidence>